<dbReference type="Gene3D" id="1.10.540.10">
    <property type="entry name" value="Acyl-CoA dehydrogenase/oxidase, N-terminal domain"/>
    <property type="match status" value="1"/>
</dbReference>
<dbReference type="Proteomes" id="UP000540685">
    <property type="component" value="Unassembled WGS sequence"/>
</dbReference>
<dbReference type="AlphaFoldDB" id="A0A7W9IAX6"/>
<dbReference type="Gene3D" id="1.20.140.10">
    <property type="entry name" value="Butyryl-CoA Dehydrogenase, subunit A, domain 3"/>
    <property type="match status" value="1"/>
</dbReference>
<dbReference type="SUPFAM" id="SSF47203">
    <property type="entry name" value="Acyl-CoA dehydrogenase C-terminal domain-like"/>
    <property type="match status" value="1"/>
</dbReference>
<evidence type="ECO:0000313" key="8">
    <source>
        <dbReference type="EMBL" id="MBB5817387.1"/>
    </source>
</evidence>
<comment type="caution">
    <text evidence="8">The sequence shown here is derived from an EMBL/GenBank/DDBJ whole genome shotgun (WGS) entry which is preliminary data.</text>
</comment>
<comment type="similarity">
    <text evidence="2">Belongs to the acyl-CoA dehydrogenase family.</text>
</comment>
<organism evidence="8 9">
    <name type="scientific">Streptosporangium becharense</name>
    <dbReference type="NCBI Taxonomy" id="1816182"/>
    <lineage>
        <taxon>Bacteria</taxon>
        <taxon>Bacillati</taxon>
        <taxon>Actinomycetota</taxon>
        <taxon>Actinomycetes</taxon>
        <taxon>Streptosporangiales</taxon>
        <taxon>Streptosporangiaceae</taxon>
        <taxon>Streptosporangium</taxon>
    </lineage>
</organism>
<dbReference type="SUPFAM" id="SSF56645">
    <property type="entry name" value="Acyl-CoA dehydrogenase NM domain-like"/>
    <property type="match status" value="1"/>
</dbReference>
<evidence type="ECO:0000256" key="4">
    <source>
        <dbReference type="ARBA" id="ARBA00022827"/>
    </source>
</evidence>
<dbReference type="InterPro" id="IPR037069">
    <property type="entry name" value="AcylCoA_DH/ox_N_sf"/>
</dbReference>
<proteinExistence type="inferred from homology"/>
<accession>A0A7W9IAX6</accession>
<comment type="cofactor">
    <cofactor evidence="1">
        <name>FAD</name>
        <dbReference type="ChEBI" id="CHEBI:57692"/>
    </cofactor>
</comment>
<evidence type="ECO:0000256" key="2">
    <source>
        <dbReference type="ARBA" id="ARBA00009347"/>
    </source>
</evidence>
<gene>
    <name evidence="8" type="ORF">F4562_000449</name>
</gene>
<feature type="domain" description="Acyl-CoA dehydrogenase/oxidase C-terminal" evidence="6">
    <location>
        <begin position="188"/>
        <end position="328"/>
    </location>
</feature>
<feature type="domain" description="Acyl-CoA dehydrogenase/oxidase N-terminal" evidence="7">
    <location>
        <begin position="6"/>
        <end position="93"/>
    </location>
</feature>
<dbReference type="Pfam" id="PF02771">
    <property type="entry name" value="Acyl-CoA_dh_N"/>
    <property type="match status" value="1"/>
</dbReference>
<dbReference type="PANTHER" id="PTHR43884:SF20">
    <property type="entry name" value="ACYL-COA DEHYDROGENASE FADE28"/>
    <property type="match status" value="1"/>
</dbReference>
<dbReference type="Pfam" id="PF00441">
    <property type="entry name" value="Acyl-CoA_dh_1"/>
    <property type="match status" value="1"/>
</dbReference>
<evidence type="ECO:0000313" key="9">
    <source>
        <dbReference type="Proteomes" id="UP000540685"/>
    </source>
</evidence>
<dbReference type="InterPro" id="IPR009075">
    <property type="entry name" value="AcylCo_DH/oxidase_C"/>
</dbReference>
<evidence type="ECO:0000256" key="1">
    <source>
        <dbReference type="ARBA" id="ARBA00001974"/>
    </source>
</evidence>
<dbReference type="PANTHER" id="PTHR43884">
    <property type="entry name" value="ACYL-COA DEHYDROGENASE"/>
    <property type="match status" value="1"/>
</dbReference>
<protein>
    <submittedName>
        <fullName evidence="8">Alkylation response protein AidB-like acyl-CoA dehydrogenase</fullName>
    </submittedName>
</protein>
<evidence type="ECO:0000259" key="7">
    <source>
        <dbReference type="Pfam" id="PF02771"/>
    </source>
</evidence>
<sequence length="331" mass="34476">MRFAPSDEQREFARSLDDLLGAARVPAVSRRWADGDGAGGLELWRRLAETGVSALCVPETHGGLGAGPADVVVAFEALGRHLVPGPYVESVVLAPALLAAFDGGPPLEDLTPLEDLAGGTAIVTVAAPPATPFALDADIAGEVLLLDGVTLRTASAGAMRASVDRSRRLFEVRPRRVLATLDPGRVARALDAATLACSAQLLGAGERVLAAAVEYAGSRRQFGRPIGEYQALKHALADVRVALDFARPLVYGAAVSLAAEAGTTARDVSAAKVAVSRAAYRAARTALQTHGAIGYTEEYDLGLWITKIRALTTAWGTTAFHRARVLAAVTA</sequence>
<reference evidence="8 9" key="1">
    <citation type="submission" date="2020-08" db="EMBL/GenBank/DDBJ databases">
        <title>Sequencing the genomes of 1000 actinobacteria strains.</title>
        <authorList>
            <person name="Klenk H.-P."/>
        </authorList>
    </citation>
    <scope>NUCLEOTIDE SEQUENCE [LARGE SCALE GENOMIC DNA]</scope>
    <source>
        <strain evidence="8 9">DSM 46887</strain>
    </source>
</reference>
<dbReference type="InterPro" id="IPR013786">
    <property type="entry name" value="AcylCoA_DH/ox_N"/>
</dbReference>
<keyword evidence="4" id="KW-0274">FAD</keyword>
<dbReference type="EMBL" id="JACHMP010000001">
    <property type="protein sequence ID" value="MBB5817387.1"/>
    <property type="molecule type" value="Genomic_DNA"/>
</dbReference>
<keyword evidence="5" id="KW-0560">Oxidoreductase</keyword>
<keyword evidence="3" id="KW-0285">Flavoprotein</keyword>
<dbReference type="RefSeq" id="WP_184540547.1">
    <property type="nucleotide sequence ID" value="NZ_JACHMP010000001.1"/>
</dbReference>
<name>A0A7W9IAX6_9ACTN</name>
<dbReference type="InterPro" id="IPR036250">
    <property type="entry name" value="AcylCo_DH-like_C"/>
</dbReference>
<dbReference type="GO" id="GO:0003995">
    <property type="term" value="F:acyl-CoA dehydrogenase activity"/>
    <property type="evidence" value="ECO:0007669"/>
    <property type="project" value="TreeGrafter"/>
</dbReference>
<evidence type="ECO:0000256" key="3">
    <source>
        <dbReference type="ARBA" id="ARBA00022630"/>
    </source>
</evidence>
<dbReference type="GO" id="GO:0050660">
    <property type="term" value="F:flavin adenine dinucleotide binding"/>
    <property type="evidence" value="ECO:0007669"/>
    <property type="project" value="InterPro"/>
</dbReference>
<keyword evidence="9" id="KW-1185">Reference proteome</keyword>
<evidence type="ECO:0000259" key="6">
    <source>
        <dbReference type="Pfam" id="PF00441"/>
    </source>
</evidence>
<dbReference type="InterPro" id="IPR009100">
    <property type="entry name" value="AcylCoA_DH/oxidase_NM_dom_sf"/>
</dbReference>
<evidence type="ECO:0000256" key="5">
    <source>
        <dbReference type="ARBA" id="ARBA00023002"/>
    </source>
</evidence>